<evidence type="ECO:0000313" key="10">
    <source>
        <dbReference type="EMBL" id="PWG80668.1"/>
    </source>
</evidence>
<evidence type="ECO:0000256" key="6">
    <source>
        <dbReference type="ARBA" id="ARBA00023237"/>
    </source>
</evidence>
<dbReference type="AlphaFoldDB" id="A0A2U2PGX5"/>
<evidence type="ECO:0000256" key="1">
    <source>
        <dbReference type="ARBA" id="ARBA00004571"/>
    </source>
</evidence>
<dbReference type="Gene3D" id="2.40.170.20">
    <property type="entry name" value="TonB-dependent receptor, beta-barrel domain"/>
    <property type="match status" value="1"/>
</dbReference>
<comment type="caution">
    <text evidence="10">The sequence shown here is derived from an EMBL/GenBank/DDBJ whole genome shotgun (WGS) entry which is preliminary data.</text>
</comment>
<keyword evidence="2 7" id="KW-0813">Transport</keyword>
<dbReference type="GO" id="GO:0009279">
    <property type="term" value="C:cell outer membrane"/>
    <property type="evidence" value="ECO:0007669"/>
    <property type="project" value="UniProtKB-SubCell"/>
</dbReference>
<comment type="similarity">
    <text evidence="7">Belongs to the TonB-dependent receptor family.</text>
</comment>
<evidence type="ECO:0000256" key="5">
    <source>
        <dbReference type="ARBA" id="ARBA00023136"/>
    </source>
</evidence>
<evidence type="ECO:0000256" key="8">
    <source>
        <dbReference type="SAM" id="Phobius"/>
    </source>
</evidence>
<name>A0A2U2PGX5_9SPHI</name>
<evidence type="ECO:0000256" key="3">
    <source>
        <dbReference type="ARBA" id="ARBA00022452"/>
    </source>
</evidence>
<feature type="domain" description="TonB-dependent receptor plug" evidence="9">
    <location>
        <begin position="167"/>
        <end position="263"/>
    </location>
</feature>
<dbReference type="InterPro" id="IPR039426">
    <property type="entry name" value="TonB-dep_rcpt-like"/>
</dbReference>
<keyword evidence="5 7" id="KW-0472">Membrane</keyword>
<dbReference type="Pfam" id="PF07715">
    <property type="entry name" value="Plug"/>
    <property type="match status" value="1"/>
</dbReference>
<dbReference type="Pfam" id="PF13715">
    <property type="entry name" value="CarbopepD_reg_2"/>
    <property type="match status" value="1"/>
</dbReference>
<keyword evidence="6 7" id="KW-0998">Cell outer membrane</keyword>
<keyword evidence="11" id="KW-1185">Reference proteome</keyword>
<protein>
    <submittedName>
        <fullName evidence="10">SusC/RagA family TonB-linked outer membrane protein</fullName>
    </submittedName>
</protein>
<dbReference type="RefSeq" id="WP_109415955.1">
    <property type="nucleotide sequence ID" value="NZ_QEAS01000008.1"/>
</dbReference>
<dbReference type="InterPro" id="IPR036942">
    <property type="entry name" value="Beta-barrel_TonB_sf"/>
</dbReference>
<evidence type="ECO:0000259" key="9">
    <source>
        <dbReference type="Pfam" id="PF07715"/>
    </source>
</evidence>
<dbReference type="InterPro" id="IPR012910">
    <property type="entry name" value="Plug_dom"/>
</dbReference>
<proteinExistence type="inferred from homology"/>
<keyword evidence="3 7" id="KW-1134">Transmembrane beta strand</keyword>
<dbReference type="InterPro" id="IPR008969">
    <property type="entry name" value="CarboxyPept-like_regulatory"/>
</dbReference>
<keyword evidence="4 7" id="KW-0812">Transmembrane</keyword>
<dbReference type="InterPro" id="IPR023997">
    <property type="entry name" value="TonB-dep_OMP_SusC/RagA_CS"/>
</dbReference>
<evidence type="ECO:0000256" key="2">
    <source>
        <dbReference type="ARBA" id="ARBA00022448"/>
    </source>
</evidence>
<dbReference type="SUPFAM" id="SSF49464">
    <property type="entry name" value="Carboxypeptidase regulatory domain-like"/>
    <property type="match status" value="1"/>
</dbReference>
<dbReference type="Gene3D" id="2.60.40.1120">
    <property type="entry name" value="Carboxypeptidase-like, regulatory domain"/>
    <property type="match status" value="1"/>
</dbReference>
<dbReference type="PROSITE" id="PS52016">
    <property type="entry name" value="TONB_DEPENDENT_REC_3"/>
    <property type="match status" value="1"/>
</dbReference>
<evidence type="ECO:0000313" key="11">
    <source>
        <dbReference type="Proteomes" id="UP000245647"/>
    </source>
</evidence>
<sequence>MLKIRVQGILLSCFKQKKKHHNPSAETPAPIQQPASEKLLGQYLLCFYILMIILFSLMAIVSTYAQTGHSIKGKVTDEKGEALPGALIKVKGTALATSSGKDGVFSFQNIPPGAVLVISFIGYQTLETSLKPGQTFLPVSLNPDNTQLSEVQVVSTGYQQLPKERATGSFTFIDNKTLNRAVSPDLISRLNGVTNGLLVDKTVGFNIRGRSTIFANTAPLVVIDNFPFEGDINTINPNDVETVTLLKDAAAASIWGVRAGNGVLVITTKKGRANEKTKVELNSNLTVGAKPDLYYQPQLSSGEFIDLEKALYEKGAYTTALNTDYMVISPVVELLQKAKLQPDFAAQANAEIDALRSLDMRDQLDKYYYRNSTRQQYHFNIRGGGPAQTYFFSAGYDKDLPNEVAASSSRITLKASNSYSFLAGKLTLSPDITYTRSEMKNTNAAGYSPFLPYEQIADEHGNALPVLMNGYYRSAYTDTAGNGKLLDWKFRPLEELRNGSSWSNPKTNDYRILLGAAYKILPSLTASASYQYFSSNLRGEVSYGANSFYTRDMINKFSRINAATGEVIRPIETGDIYTPSFSSNQGNYGRVQADFRKLIAGKHEVSALAGYELREDKTAYNSYTLYAYKPSTATSQVVDAITQFPYYYNAGITSRISSRTSESGTVDRYISYYINASYTYDERYIVSGSYRKDESNLFGVKANQKGVPLWSAGFAWNAHKSAILSSDLFSFLQLRATYGYNGNVDRSLSAYLTAEPAGLNTFNRNYYSVTNPPNDDLRWERVRNINFALEFATQARRLSGSVEYFSKKGIDLIGSSPVAPQTGRVSYTGNTANSMTRGFDLQLNSLNTNGAFRWTTTGILNIAKDRVKEYKLDPLTNASILTTPITPIAGYPVRSVFAYRWRGLDATGEPRGELNGEISTDYLQIRNSMDYNQLNFYGSAVPTLYGSLRNTFSYKKAELSFALTYKYGYYFRRSSVRYGALNAGAYMQPDFDKRWQKPGDELLTDVPAWIYPATGNRDEFYQYSSVLVEKGNQIRLQDIRASYTVNKSLDIYCYATNLGILWKANRRGLDPDVSVGYPAPLSVAFGLKAGF</sequence>
<dbReference type="SUPFAM" id="SSF56935">
    <property type="entry name" value="Porins"/>
    <property type="match status" value="1"/>
</dbReference>
<dbReference type="InterPro" id="IPR037066">
    <property type="entry name" value="Plug_dom_sf"/>
</dbReference>
<gene>
    <name evidence="10" type="ORF">DDR33_11655</name>
</gene>
<dbReference type="EMBL" id="QEAS01000008">
    <property type="protein sequence ID" value="PWG80668.1"/>
    <property type="molecule type" value="Genomic_DNA"/>
</dbReference>
<organism evidence="10 11">
    <name type="scientific">Pararcticibacter amylolyticus</name>
    <dbReference type="NCBI Taxonomy" id="2173175"/>
    <lineage>
        <taxon>Bacteria</taxon>
        <taxon>Pseudomonadati</taxon>
        <taxon>Bacteroidota</taxon>
        <taxon>Sphingobacteriia</taxon>
        <taxon>Sphingobacteriales</taxon>
        <taxon>Sphingobacteriaceae</taxon>
        <taxon>Pararcticibacter</taxon>
    </lineage>
</organism>
<dbReference type="Proteomes" id="UP000245647">
    <property type="component" value="Unassembled WGS sequence"/>
</dbReference>
<dbReference type="NCBIfam" id="TIGR04056">
    <property type="entry name" value="OMP_RagA_SusC"/>
    <property type="match status" value="1"/>
</dbReference>
<dbReference type="InterPro" id="IPR023996">
    <property type="entry name" value="TonB-dep_OMP_SusC/RagA"/>
</dbReference>
<evidence type="ECO:0000256" key="4">
    <source>
        <dbReference type="ARBA" id="ARBA00022692"/>
    </source>
</evidence>
<reference evidence="10 11" key="1">
    <citation type="submission" date="2018-04" db="EMBL/GenBank/DDBJ databases">
        <title>Pedobacter chongqingensis sp. nov., isolated from a rottenly hemp rope.</title>
        <authorList>
            <person name="Cai Y."/>
        </authorList>
    </citation>
    <scope>NUCLEOTIDE SEQUENCE [LARGE SCALE GENOMIC DNA]</scope>
    <source>
        <strain evidence="10 11">FJ4-8</strain>
    </source>
</reference>
<comment type="subcellular location">
    <subcellularLocation>
        <location evidence="1 7">Cell outer membrane</location>
        <topology evidence="1 7">Multi-pass membrane protein</topology>
    </subcellularLocation>
</comment>
<keyword evidence="8" id="KW-1133">Transmembrane helix</keyword>
<dbReference type="NCBIfam" id="TIGR04057">
    <property type="entry name" value="SusC_RagA_signa"/>
    <property type="match status" value="1"/>
</dbReference>
<feature type="transmembrane region" description="Helical" evidence="8">
    <location>
        <begin position="43"/>
        <end position="65"/>
    </location>
</feature>
<evidence type="ECO:0000256" key="7">
    <source>
        <dbReference type="PROSITE-ProRule" id="PRU01360"/>
    </source>
</evidence>
<dbReference type="OrthoDB" id="9768177at2"/>
<dbReference type="Gene3D" id="2.170.130.10">
    <property type="entry name" value="TonB-dependent receptor, plug domain"/>
    <property type="match status" value="1"/>
</dbReference>
<accession>A0A2U2PGX5</accession>